<feature type="region of interest" description="Disordered" evidence="5">
    <location>
        <begin position="161"/>
        <end position="199"/>
    </location>
</feature>
<dbReference type="PANTHER" id="PTHR45625">
    <property type="entry name" value="PEPTIDYL-PROLYL CIS-TRANS ISOMERASE-RELATED"/>
    <property type="match status" value="1"/>
</dbReference>
<comment type="catalytic activity">
    <reaction evidence="4">
        <text>[protein]-peptidylproline (omega=180) = [protein]-peptidylproline (omega=0)</text>
        <dbReference type="Rhea" id="RHEA:16237"/>
        <dbReference type="Rhea" id="RHEA-COMP:10747"/>
        <dbReference type="Rhea" id="RHEA-COMP:10748"/>
        <dbReference type="ChEBI" id="CHEBI:83833"/>
        <dbReference type="ChEBI" id="CHEBI:83834"/>
        <dbReference type="EC" id="5.2.1.8"/>
    </reaction>
</comment>
<sequence>MLSRLLILICLFLAAPMAEATRPAANPDDTLVMELKTGTVLIQMRPDLAPIHVARIKQLVRRGFYDGVAFHRVIAGFMAQTGDRSGTGRGGTGRWLELEASKEPHVRGTVSMARGMNRNSGDSQFFILTRAQDPSLDGNYTLWGHVIKGLDLIDKVKAGDKNKDGYVREPDRIISMRVQSDPPRAPKPAAQAKPQAPPK</sequence>
<dbReference type="Proteomes" id="UP000216998">
    <property type="component" value="Unassembled WGS sequence"/>
</dbReference>
<dbReference type="CDD" id="cd00317">
    <property type="entry name" value="cyclophilin"/>
    <property type="match status" value="1"/>
</dbReference>
<dbReference type="RefSeq" id="WP_094456531.1">
    <property type="nucleotide sequence ID" value="NZ_NOXU01000029.1"/>
</dbReference>
<comment type="function">
    <text evidence="4">PPIases accelerate the folding of proteins. It catalyzes the cis-trans isomerization of proline imidic peptide bonds in oligopeptides.</text>
</comment>
<comment type="similarity">
    <text evidence="1 4">Belongs to the cyclophilin-type PPIase family.</text>
</comment>
<feature type="compositionally biased region" description="Low complexity" evidence="5">
    <location>
        <begin position="187"/>
        <end position="199"/>
    </location>
</feature>
<evidence type="ECO:0000259" key="6">
    <source>
        <dbReference type="PROSITE" id="PS50072"/>
    </source>
</evidence>
<protein>
    <recommendedName>
        <fullName evidence="4">Peptidyl-prolyl cis-trans isomerase</fullName>
        <shortName evidence="4">PPIase</shortName>
        <ecNumber evidence="4">5.2.1.8</ecNumber>
    </recommendedName>
</protein>
<accession>A0A255Z0C8</accession>
<gene>
    <name evidence="7" type="ORF">CHU95_11700</name>
</gene>
<evidence type="ECO:0000256" key="1">
    <source>
        <dbReference type="ARBA" id="ARBA00007365"/>
    </source>
</evidence>
<keyword evidence="2 4" id="KW-0697">Rotamase</keyword>
<keyword evidence="8" id="KW-1185">Reference proteome</keyword>
<dbReference type="GO" id="GO:0006457">
    <property type="term" value="P:protein folding"/>
    <property type="evidence" value="ECO:0007669"/>
    <property type="project" value="InterPro"/>
</dbReference>
<keyword evidence="3 4" id="KW-0413">Isomerase</keyword>
<organism evidence="7 8">
    <name type="scientific">Niveispirillum lacus</name>
    <dbReference type="NCBI Taxonomy" id="1981099"/>
    <lineage>
        <taxon>Bacteria</taxon>
        <taxon>Pseudomonadati</taxon>
        <taxon>Pseudomonadota</taxon>
        <taxon>Alphaproteobacteria</taxon>
        <taxon>Rhodospirillales</taxon>
        <taxon>Azospirillaceae</taxon>
        <taxon>Niveispirillum</taxon>
    </lineage>
</organism>
<dbReference type="OrthoDB" id="9807797at2"/>
<evidence type="ECO:0000313" key="7">
    <source>
        <dbReference type="EMBL" id="OYQ34120.1"/>
    </source>
</evidence>
<dbReference type="EMBL" id="NOXU01000029">
    <property type="protein sequence ID" value="OYQ34120.1"/>
    <property type="molecule type" value="Genomic_DNA"/>
</dbReference>
<dbReference type="InterPro" id="IPR044666">
    <property type="entry name" value="Cyclophilin_A-like"/>
</dbReference>
<feature type="signal peptide" evidence="4">
    <location>
        <begin position="1"/>
        <end position="20"/>
    </location>
</feature>
<evidence type="ECO:0000256" key="5">
    <source>
        <dbReference type="SAM" id="MobiDB-lite"/>
    </source>
</evidence>
<comment type="caution">
    <text evidence="7">The sequence shown here is derived from an EMBL/GenBank/DDBJ whole genome shotgun (WGS) entry which is preliminary data.</text>
</comment>
<dbReference type="Pfam" id="PF00160">
    <property type="entry name" value="Pro_isomerase"/>
    <property type="match status" value="1"/>
</dbReference>
<feature type="compositionally biased region" description="Basic and acidic residues" evidence="5">
    <location>
        <begin position="161"/>
        <end position="174"/>
    </location>
</feature>
<dbReference type="InterPro" id="IPR029000">
    <property type="entry name" value="Cyclophilin-like_dom_sf"/>
</dbReference>
<dbReference type="AlphaFoldDB" id="A0A255Z0C8"/>
<dbReference type="SUPFAM" id="SSF50891">
    <property type="entry name" value="Cyclophilin-like"/>
    <property type="match status" value="1"/>
</dbReference>
<evidence type="ECO:0000313" key="8">
    <source>
        <dbReference type="Proteomes" id="UP000216998"/>
    </source>
</evidence>
<dbReference type="PRINTS" id="PR00153">
    <property type="entry name" value="CSAPPISMRASE"/>
</dbReference>
<dbReference type="InterPro" id="IPR020892">
    <property type="entry name" value="Cyclophilin-type_PPIase_CS"/>
</dbReference>
<dbReference type="InterPro" id="IPR002130">
    <property type="entry name" value="Cyclophilin-type_PPIase_dom"/>
</dbReference>
<dbReference type="PROSITE" id="PS50072">
    <property type="entry name" value="CSA_PPIASE_2"/>
    <property type="match status" value="1"/>
</dbReference>
<dbReference type="Gene3D" id="2.40.100.10">
    <property type="entry name" value="Cyclophilin-like"/>
    <property type="match status" value="1"/>
</dbReference>
<feature type="chain" id="PRO_5011835576" description="Peptidyl-prolyl cis-trans isomerase" evidence="4">
    <location>
        <begin position="21"/>
        <end position="199"/>
    </location>
</feature>
<evidence type="ECO:0000256" key="2">
    <source>
        <dbReference type="ARBA" id="ARBA00023110"/>
    </source>
</evidence>
<dbReference type="EC" id="5.2.1.8" evidence="4"/>
<feature type="domain" description="PPIase cyclophilin-type" evidence="6">
    <location>
        <begin position="29"/>
        <end position="176"/>
    </location>
</feature>
<keyword evidence="4" id="KW-0732">Signal</keyword>
<name>A0A255Z0C8_9PROT</name>
<evidence type="ECO:0000256" key="4">
    <source>
        <dbReference type="RuleBase" id="RU363019"/>
    </source>
</evidence>
<dbReference type="PANTHER" id="PTHR45625:SF4">
    <property type="entry name" value="PEPTIDYLPROLYL ISOMERASE DOMAIN AND WD REPEAT-CONTAINING PROTEIN 1"/>
    <property type="match status" value="1"/>
</dbReference>
<proteinExistence type="inferred from homology"/>
<reference evidence="7 8" key="1">
    <citation type="submission" date="2017-07" db="EMBL/GenBank/DDBJ databases">
        <title>Niveispirillum cyanobacteriorum sp. nov., isolated from cyanobacterial aggregates in a eutrophic lake.</title>
        <authorList>
            <person name="Cai H."/>
        </authorList>
    </citation>
    <scope>NUCLEOTIDE SEQUENCE [LARGE SCALE GENOMIC DNA]</scope>
    <source>
        <strain evidence="8">TH1-14</strain>
    </source>
</reference>
<dbReference type="PROSITE" id="PS00170">
    <property type="entry name" value="CSA_PPIASE_1"/>
    <property type="match status" value="1"/>
</dbReference>
<dbReference type="GO" id="GO:0003755">
    <property type="term" value="F:peptidyl-prolyl cis-trans isomerase activity"/>
    <property type="evidence" value="ECO:0007669"/>
    <property type="project" value="UniProtKB-UniRule"/>
</dbReference>
<evidence type="ECO:0000256" key="3">
    <source>
        <dbReference type="ARBA" id="ARBA00023235"/>
    </source>
</evidence>